<protein>
    <submittedName>
        <fullName evidence="2">Beta-lactamase family protein</fullName>
    </submittedName>
</protein>
<evidence type="ECO:0000313" key="3">
    <source>
        <dbReference type="Proteomes" id="UP000324646"/>
    </source>
</evidence>
<dbReference type="OrthoDB" id="9797709at2"/>
<gene>
    <name evidence="2" type="ORF">FQB35_01915</name>
</gene>
<reference evidence="2 3" key="1">
    <citation type="submission" date="2019-07" db="EMBL/GenBank/DDBJ databases">
        <title>Complete genome of Crassaminicella thermophila SY095.</title>
        <authorList>
            <person name="Li X."/>
        </authorList>
    </citation>
    <scope>NUCLEOTIDE SEQUENCE [LARGE SCALE GENOMIC DNA]</scope>
    <source>
        <strain evidence="2 3">SY095</strain>
    </source>
</reference>
<accession>A0A5C0S9J8</accession>
<evidence type="ECO:0000313" key="2">
    <source>
        <dbReference type="EMBL" id="QEK11223.1"/>
    </source>
</evidence>
<proteinExistence type="predicted"/>
<organism evidence="2 3">
    <name type="scientific">Crassaminicella thermophila</name>
    <dbReference type="NCBI Taxonomy" id="2599308"/>
    <lineage>
        <taxon>Bacteria</taxon>
        <taxon>Bacillati</taxon>
        <taxon>Bacillota</taxon>
        <taxon>Clostridia</taxon>
        <taxon>Eubacteriales</taxon>
        <taxon>Clostridiaceae</taxon>
        <taxon>Crassaminicella</taxon>
    </lineage>
</organism>
<dbReference type="PANTHER" id="PTHR46825">
    <property type="entry name" value="D-ALANYL-D-ALANINE-CARBOXYPEPTIDASE/ENDOPEPTIDASE AMPH"/>
    <property type="match status" value="1"/>
</dbReference>
<dbReference type="Proteomes" id="UP000324646">
    <property type="component" value="Chromosome"/>
</dbReference>
<dbReference type="InterPro" id="IPR001466">
    <property type="entry name" value="Beta-lactam-related"/>
</dbReference>
<evidence type="ECO:0000259" key="1">
    <source>
        <dbReference type="Pfam" id="PF00144"/>
    </source>
</evidence>
<name>A0A5C0S9J8_CRATE</name>
<dbReference type="PANTHER" id="PTHR46825:SF9">
    <property type="entry name" value="BETA-LACTAMASE-RELATED DOMAIN-CONTAINING PROTEIN"/>
    <property type="match status" value="1"/>
</dbReference>
<dbReference type="RefSeq" id="WP_148808296.1">
    <property type="nucleotide sequence ID" value="NZ_CP042243.1"/>
</dbReference>
<dbReference type="SUPFAM" id="SSF56601">
    <property type="entry name" value="beta-lactamase/transpeptidase-like"/>
    <property type="match status" value="1"/>
</dbReference>
<dbReference type="Gene3D" id="3.40.710.10">
    <property type="entry name" value="DD-peptidase/beta-lactamase superfamily"/>
    <property type="match status" value="1"/>
</dbReference>
<dbReference type="KEGG" id="crs:FQB35_01915"/>
<dbReference type="Pfam" id="PF00144">
    <property type="entry name" value="Beta-lactamase"/>
    <property type="match status" value="1"/>
</dbReference>
<dbReference type="InterPro" id="IPR050491">
    <property type="entry name" value="AmpC-like"/>
</dbReference>
<dbReference type="EMBL" id="CP042243">
    <property type="protein sequence ID" value="QEK11223.1"/>
    <property type="molecule type" value="Genomic_DNA"/>
</dbReference>
<keyword evidence="3" id="KW-1185">Reference proteome</keyword>
<feature type="domain" description="Beta-lactamase-related" evidence="1">
    <location>
        <begin position="5"/>
        <end position="326"/>
    </location>
</feature>
<dbReference type="AlphaFoldDB" id="A0A5C0S9J8"/>
<sequence>MNKEFEAFIEKMMFYYDIPGLAIGITKQNEIVYAKGFGVMNIKSNDPVTEETIFHMASITKTFVAAAVMQLVEKGKVDLNKPVVEYLPYFRLKDNRYKEITILQMLSHTSGIPDCTDYCWEKPEYDEDALERYVRSIEDISLLYEPGTKFYYSNIAYEVLGDLVSKVSGESFETYVINNILIPLEMKNSTLLTIEREPKLLASPHIKNEEKKVVVSKVYPYNRVHAPSSTLTSNILDICKWSIANLNRGELDGVRILKEDSYDVLWKKVANIKPNEEDIGISWFIRNYSKYKMVGHEGRDIGFRTSLGLIPKKYISVCVLANIDSAPTKKIMMKAFDSMLV</sequence>
<dbReference type="InterPro" id="IPR012338">
    <property type="entry name" value="Beta-lactam/transpept-like"/>
</dbReference>